<feature type="domain" description="PpiC" evidence="2">
    <location>
        <begin position="89"/>
        <end position="185"/>
    </location>
</feature>
<reference evidence="3" key="1">
    <citation type="submission" date="2024-05" db="EMBL/GenBank/DDBJ databases">
        <title>Draft Genome Sequences of Flagellimonas sp. MMG031 and Marinobacter sp. MMG032 Isolated from the dinoflagellate Symbiodinium pilosum.</title>
        <authorList>
            <person name="Shikuma N.J."/>
            <person name="Farrell M.V."/>
        </authorList>
    </citation>
    <scope>NUCLEOTIDE SEQUENCE</scope>
    <source>
        <strain evidence="3">MMG031</strain>
    </source>
</reference>
<dbReference type="KEGG" id="fld:ABNE31_00735"/>
<dbReference type="GO" id="GO:0003755">
    <property type="term" value="F:peptidyl-prolyl cis-trans isomerase activity"/>
    <property type="evidence" value="ECO:0007669"/>
    <property type="project" value="UniProtKB-KW"/>
</dbReference>
<dbReference type="EC" id="5.2.1.8" evidence="3"/>
<name>A0AAU7MY11_9FLAO</name>
<evidence type="ECO:0000259" key="2">
    <source>
        <dbReference type="PROSITE" id="PS50198"/>
    </source>
</evidence>
<proteinExistence type="predicted"/>
<dbReference type="InterPro" id="IPR000297">
    <property type="entry name" value="PPIase_PpiC"/>
</dbReference>
<dbReference type="SUPFAM" id="SSF54534">
    <property type="entry name" value="FKBP-like"/>
    <property type="match status" value="1"/>
</dbReference>
<dbReference type="Pfam" id="PF13616">
    <property type="entry name" value="Rotamase_3"/>
    <property type="match status" value="1"/>
</dbReference>
<dbReference type="PROSITE" id="PS50198">
    <property type="entry name" value="PPIC_PPIASE_2"/>
    <property type="match status" value="1"/>
</dbReference>
<organism evidence="3">
    <name type="scientific">Flagellimonas sp. MMG031</name>
    <dbReference type="NCBI Taxonomy" id="3158549"/>
    <lineage>
        <taxon>Bacteria</taxon>
        <taxon>Pseudomonadati</taxon>
        <taxon>Bacteroidota</taxon>
        <taxon>Flavobacteriia</taxon>
        <taxon>Flavobacteriales</taxon>
        <taxon>Flavobacteriaceae</taxon>
        <taxon>Flagellimonas</taxon>
    </lineage>
</organism>
<keyword evidence="1" id="KW-0697">Rotamase</keyword>
<dbReference type="InterPro" id="IPR050245">
    <property type="entry name" value="PrsA_foldase"/>
</dbReference>
<dbReference type="AlphaFoldDB" id="A0AAU7MY11"/>
<sequence>MKNFKNIIFVLFVMPCCFGQNPDYKLLMRNISTQNQVDSIQLNNPCFSLKRIIQTTSDSGFEEFIKDIEIDSIKEFNDVYYKILNKKTKKEFKVKYIWLDGGKMSNSKIQGTKKEIFRRYRNGEDFGDLADEYSMDPRKNQGNLGWFPEGRMVPEFEKSVAEHELNDIFESIQKDRNWHFVVLKTHNDRETGEFEYLKLTEIQESVTRDVNEKGKFIRVTIATGIKNIVELSNVQISKVECVNCKKEVLNKAIKCEAIQKSFEILKGQAMNEEFKENSIYVKKFRFDL</sequence>
<protein>
    <submittedName>
        <fullName evidence="3">Peptidylprolyl isomerase</fullName>
        <ecNumber evidence="3">5.2.1.8</ecNumber>
    </submittedName>
</protein>
<evidence type="ECO:0000256" key="1">
    <source>
        <dbReference type="PROSITE-ProRule" id="PRU00278"/>
    </source>
</evidence>
<dbReference type="EMBL" id="CP157804">
    <property type="protein sequence ID" value="XBQ23453.1"/>
    <property type="molecule type" value="Genomic_DNA"/>
</dbReference>
<dbReference type="PANTHER" id="PTHR47245">
    <property type="entry name" value="PEPTIDYLPROLYL ISOMERASE"/>
    <property type="match status" value="1"/>
</dbReference>
<dbReference type="PANTHER" id="PTHR47245:SF2">
    <property type="entry name" value="PEPTIDYL-PROLYL CIS-TRANS ISOMERASE HP_0175-RELATED"/>
    <property type="match status" value="1"/>
</dbReference>
<evidence type="ECO:0000313" key="3">
    <source>
        <dbReference type="EMBL" id="XBQ23453.1"/>
    </source>
</evidence>
<dbReference type="InterPro" id="IPR046357">
    <property type="entry name" value="PPIase_dom_sf"/>
</dbReference>
<keyword evidence="1 3" id="KW-0413">Isomerase</keyword>
<gene>
    <name evidence="3" type="ORF">ABNE31_00735</name>
</gene>
<dbReference type="RefSeq" id="WP_349351996.1">
    <property type="nucleotide sequence ID" value="NZ_CP157804.1"/>
</dbReference>
<dbReference type="Gene3D" id="3.10.50.40">
    <property type="match status" value="1"/>
</dbReference>
<accession>A0AAU7MY11</accession>